<proteinExistence type="predicted"/>
<organism evidence="2 3">
    <name type="scientific">Haemophilus parainfluenzae</name>
    <dbReference type="NCBI Taxonomy" id="729"/>
    <lineage>
        <taxon>Bacteria</taxon>
        <taxon>Pseudomonadati</taxon>
        <taxon>Pseudomonadota</taxon>
        <taxon>Gammaproteobacteria</taxon>
        <taxon>Pasteurellales</taxon>
        <taxon>Pasteurellaceae</taxon>
        <taxon>Haemophilus</taxon>
    </lineage>
</organism>
<sequence length="182" mass="20595">MGWLEWIGVGAGVLVLLAIIGYFIEKKEKAEKKAAAVRCPKCGADNAIKRLFDEDTRGPYVFNGIINEDGRRMDSWKRDFEDVTGCTQCDYRTSEVSAYDYNVKEIADEGYRCPKCDKSDSVYLKDVKVVERYPANKEATETTSSGKSKTRFIKVMKVIEDETYACKNCDFTSVATVTRELD</sequence>
<keyword evidence="1" id="KW-0472">Membrane</keyword>
<dbReference type="AlphaFoldDB" id="A0AB37IUB6"/>
<dbReference type="Proteomes" id="UP000253763">
    <property type="component" value="Unassembled WGS sequence"/>
</dbReference>
<keyword evidence="1" id="KW-1133">Transmembrane helix</keyword>
<dbReference type="EMBL" id="QEPZ01000003">
    <property type="protein sequence ID" value="RDE92544.1"/>
    <property type="molecule type" value="Genomic_DNA"/>
</dbReference>
<dbReference type="RefSeq" id="WP_070712519.1">
    <property type="nucleotide sequence ID" value="NZ_QEPZ01000003.1"/>
</dbReference>
<name>A0AB37IUB6_HAEPA</name>
<evidence type="ECO:0000313" key="2">
    <source>
        <dbReference type="EMBL" id="RDE92544.1"/>
    </source>
</evidence>
<feature type="transmembrane region" description="Helical" evidence="1">
    <location>
        <begin position="6"/>
        <end position="24"/>
    </location>
</feature>
<evidence type="ECO:0000256" key="1">
    <source>
        <dbReference type="SAM" id="Phobius"/>
    </source>
</evidence>
<accession>A0AB37IUB6</accession>
<evidence type="ECO:0000313" key="3">
    <source>
        <dbReference type="Proteomes" id="UP000253763"/>
    </source>
</evidence>
<comment type="caution">
    <text evidence="2">The sequence shown here is derived from an EMBL/GenBank/DDBJ whole genome shotgun (WGS) entry which is preliminary data.</text>
</comment>
<reference evidence="2 3" key="1">
    <citation type="submission" date="2018-05" db="EMBL/GenBank/DDBJ databases">
        <title>Draft Genome Sequences for a Diverse set of 7 Haemophilus Species.</title>
        <authorList>
            <person name="Nichols M."/>
            <person name="Topaz N."/>
            <person name="Wang X."/>
            <person name="Wang X."/>
            <person name="Boxrud D."/>
        </authorList>
    </citation>
    <scope>NUCLEOTIDE SEQUENCE [LARGE SCALE GENOMIC DNA]</scope>
    <source>
        <strain evidence="2 3">C2008003258</strain>
    </source>
</reference>
<protein>
    <submittedName>
        <fullName evidence="2">Uncharacterized protein</fullName>
    </submittedName>
</protein>
<keyword evidence="1" id="KW-0812">Transmembrane</keyword>
<gene>
    <name evidence="2" type="ORF">DPV97_05465</name>
</gene>